<protein>
    <recommendedName>
        <fullName evidence="3">MSHA biogenesis protein MshP</fullName>
    </recommendedName>
</protein>
<comment type="caution">
    <text evidence="1">The sequence shown here is derived from an EMBL/GenBank/DDBJ whole genome shotgun (WGS) entry which is preliminary data.</text>
</comment>
<evidence type="ECO:0008006" key="3">
    <source>
        <dbReference type="Google" id="ProtNLM"/>
    </source>
</evidence>
<dbReference type="RefSeq" id="WP_101343299.1">
    <property type="nucleotide sequence ID" value="NZ_PJAI02000001.1"/>
</dbReference>
<evidence type="ECO:0000313" key="1">
    <source>
        <dbReference type="EMBL" id="TYK67152.1"/>
    </source>
</evidence>
<sequence>MRMISTSSETVSQEVLGTRAYMAANSAMQSELQQLFPLNNAAGVCNANNIITYDFQTTANADIPGLYDCDASTTCVNYYTDTNNIKYYRLTSTGKCGSGAMAADSKVIVKSSRTIEIEARSL</sequence>
<organism evidence="1 2">
    <name type="scientific">Colwellia echini</name>
    <dbReference type="NCBI Taxonomy" id="1982103"/>
    <lineage>
        <taxon>Bacteria</taxon>
        <taxon>Pseudomonadati</taxon>
        <taxon>Pseudomonadota</taxon>
        <taxon>Gammaproteobacteria</taxon>
        <taxon>Alteromonadales</taxon>
        <taxon>Colwelliaceae</taxon>
        <taxon>Colwellia</taxon>
    </lineage>
</organism>
<proteinExistence type="predicted"/>
<dbReference type="EMBL" id="PJAI02000001">
    <property type="protein sequence ID" value="TYK67152.1"/>
    <property type="molecule type" value="Genomic_DNA"/>
</dbReference>
<name>A0ABY3N1L9_9GAMM</name>
<dbReference type="Proteomes" id="UP000815846">
    <property type="component" value="Unassembled WGS sequence"/>
</dbReference>
<keyword evidence="2" id="KW-1185">Reference proteome</keyword>
<gene>
    <name evidence="1" type="ORF">CWS31_001040</name>
</gene>
<accession>A0ABY3N1L9</accession>
<reference evidence="1 2" key="1">
    <citation type="submission" date="2019-08" db="EMBL/GenBank/DDBJ databases">
        <title>Microbe sample from Colwellia echini.</title>
        <authorList>
            <person name="Christiansen L."/>
            <person name="Pathiraja D."/>
            <person name="Schultz-Johansen M."/>
            <person name="Choi I.-G."/>
            <person name="Stougaard P."/>
        </authorList>
    </citation>
    <scope>NUCLEOTIDE SEQUENCE [LARGE SCALE GENOMIC DNA]</scope>
    <source>
        <strain evidence="1 2">A3</strain>
    </source>
</reference>
<evidence type="ECO:0000313" key="2">
    <source>
        <dbReference type="Proteomes" id="UP000815846"/>
    </source>
</evidence>